<organism evidence="5 6">
    <name type="scientific">Ophiocordyceps camponoti-rufipedis</name>
    <dbReference type="NCBI Taxonomy" id="2004952"/>
    <lineage>
        <taxon>Eukaryota</taxon>
        <taxon>Fungi</taxon>
        <taxon>Dikarya</taxon>
        <taxon>Ascomycota</taxon>
        <taxon>Pezizomycotina</taxon>
        <taxon>Sordariomycetes</taxon>
        <taxon>Hypocreomycetidae</taxon>
        <taxon>Hypocreales</taxon>
        <taxon>Ophiocordycipitaceae</taxon>
        <taxon>Ophiocordyceps</taxon>
    </lineage>
</organism>
<keyword evidence="6" id="KW-1185">Reference proteome</keyword>
<dbReference type="GO" id="GO:0005737">
    <property type="term" value="C:cytoplasm"/>
    <property type="evidence" value="ECO:0007669"/>
    <property type="project" value="TreeGrafter"/>
</dbReference>
<keyword evidence="2" id="KW-0808">Transferase</keyword>
<dbReference type="GO" id="GO:0005634">
    <property type="term" value="C:nucleus"/>
    <property type="evidence" value="ECO:0007669"/>
    <property type="project" value="TreeGrafter"/>
</dbReference>
<comment type="caution">
    <text evidence="5">The sequence shown here is derived from an EMBL/GenBank/DDBJ whole genome shotgun (WGS) entry which is preliminary data.</text>
</comment>
<dbReference type="Proteomes" id="UP000226431">
    <property type="component" value="Unassembled WGS sequence"/>
</dbReference>
<name>A0A2C5Z2A9_9HYPO</name>
<dbReference type="Gene3D" id="3.40.50.150">
    <property type="entry name" value="Vaccinia Virus protein VP39"/>
    <property type="match status" value="1"/>
</dbReference>
<dbReference type="InterPro" id="IPR029063">
    <property type="entry name" value="SAM-dependent_MTases_sf"/>
</dbReference>
<accession>A0A2C5Z2A9</accession>
<evidence type="ECO:0000256" key="1">
    <source>
        <dbReference type="ARBA" id="ARBA00022603"/>
    </source>
</evidence>
<dbReference type="GO" id="GO:0000049">
    <property type="term" value="F:tRNA binding"/>
    <property type="evidence" value="ECO:0007669"/>
    <property type="project" value="TreeGrafter"/>
</dbReference>
<evidence type="ECO:0000313" key="6">
    <source>
        <dbReference type="Proteomes" id="UP000226431"/>
    </source>
</evidence>
<evidence type="ECO:0000256" key="3">
    <source>
        <dbReference type="SAM" id="MobiDB-lite"/>
    </source>
</evidence>
<dbReference type="GO" id="GO:0002098">
    <property type="term" value="P:tRNA wobble uridine modification"/>
    <property type="evidence" value="ECO:0007669"/>
    <property type="project" value="TreeGrafter"/>
</dbReference>
<feature type="region of interest" description="Disordered" evidence="3">
    <location>
        <begin position="1"/>
        <end position="23"/>
    </location>
</feature>
<evidence type="ECO:0000256" key="2">
    <source>
        <dbReference type="ARBA" id="ARBA00022679"/>
    </source>
</evidence>
<evidence type="ECO:0000313" key="5">
    <source>
        <dbReference type="EMBL" id="PHH73321.1"/>
    </source>
</evidence>
<dbReference type="PANTHER" id="PTHR13069:SF21">
    <property type="entry name" value="ALKYLATED DNA REPAIR PROTEIN ALKB HOMOLOG 8"/>
    <property type="match status" value="1"/>
</dbReference>
<evidence type="ECO:0000259" key="4">
    <source>
        <dbReference type="Pfam" id="PF08241"/>
    </source>
</evidence>
<dbReference type="InterPro" id="IPR051422">
    <property type="entry name" value="AlkB_tRNA_MeTrf/Diox"/>
</dbReference>
<keyword evidence="1" id="KW-0489">Methyltransferase</keyword>
<dbReference type="GO" id="GO:0008757">
    <property type="term" value="F:S-adenosylmethionine-dependent methyltransferase activity"/>
    <property type="evidence" value="ECO:0007669"/>
    <property type="project" value="InterPro"/>
</dbReference>
<dbReference type="OrthoDB" id="271595at2759"/>
<dbReference type="SUPFAM" id="SSF53335">
    <property type="entry name" value="S-adenosyl-L-methionine-dependent methyltransferases"/>
    <property type="match status" value="1"/>
</dbReference>
<reference evidence="5 6" key="1">
    <citation type="submission" date="2017-06" db="EMBL/GenBank/DDBJ databases">
        <title>Ant-infecting Ophiocordyceps genomes reveal a high diversity of potential behavioral manipulation genes and a possible major role for enterotoxins.</title>
        <authorList>
            <person name="De Bekker C."/>
            <person name="Evans H.C."/>
            <person name="Brachmann A."/>
            <person name="Hughes D.P."/>
        </authorList>
    </citation>
    <scope>NUCLEOTIDE SEQUENCE [LARGE SCALE GENOMIC DNA]</scope>
    <source>
        <strain evidence="5 6">Map16</strain>
    </source>
</reference>
<dbReference type="PANTHER" id="PTHR13069">
    <property type="entry name" value="ALKYLATED DNA REPAIR PROTEIN ALKB HOMOLOG 8"/>
    <property type="match status" value="1"/>
</dbReference>
<dbReference type="AlphaFoldDB" id="A0A2C5Z2A9"/>
<gene>
    <name evidence="5" type="ORF">CDD80_3904</name>
</gene>
<sequence>MASFPGEQAGRDEPGPAPVGHASIGDEAHEQAELYEERHVHGVYEAIASHFSSTRHKPWPRVARFLLSQRPGTIGLDMGCGNGKYQPVNQAVTLVGSDRCASLVALARAERGAEAVVADGLALPFRYAALDFAICVAVVHHFSTRARRRDAVAGLLACLRPGTDAHALIYVWALEQPSSRRGWDASCQQDALVPWVARGHAGSTTTTTTTYQRYYHLYAQGELEDDVRAVGGTVLESGFESDNWWVVCCRAVDPDRG</sequence>
<dbReference type="STRING" id="2004952.A0A2C5Z2A9"/>
<dbReference type="Pfam" id="PF08241">
    <property type="entry name" value="Methyltransf_11"/>
    <property type="match status" value="1"/>
</dbReference>
<protein>
    <recommendedName>
        <fullName evidence="4">Methyltransferase type 11 domain-containing protein</fullName>
    </recommendedName>
</protein>
<dbReference type="GO" id="GO:0106335">
    <property type="term" value="F:tRNA (5-carboxymethyluridine(34)-5-O)-methyltransferase activity"/>
    <property type="evidence" value="ECO:0007669"/>
    <property type="project" value="TreeGrafter"/>
</dbReference>
<proteinExistence type="predicted"/>
<dbReference type="GO" id="GO:0030488">
    <property type="term" value="P:tRNA methylation"/>
    <property type="evidence" value="ECO:0007669"/>
    <property type="project" value="TreeGrafter"/>
</dbReference>
<dbReference type="InterPro" id="IPR013216">
    <property type="entry name" value="Methyltransf_11"/>
</dbReference>
<dbReference type="EMBL" id="NJES01000352">
    <property type="protein sequence ID" value="PHH73321.1"/>
    <property type="molecule type" value="Genomic_DNA"/>
</dbReference>
<feature type="domain" description="Methyltransferase type 11" evidence="4">
    <location>
        <begin position="76"/>
        <end position="162"/>
    </location>
</feature>